<feature type="compositionally biased region" description="Basic and acidic residues" evidence="1">
    <location>
        <begin position="240"/>
        <end position="254"/>
    </location>
</feature>
<evidence type="ECO:0000256" key="1">
    <source>
        <dbReference type="SAM" id="MobiDB-lite"/>
    </source>
</evidence>
<accession>A0A6L2JMJ2</accession>
<dbReference type="EMBL" id="BKCJ010001030">
    <property type="protein sequence ID" value="GEU38258.1"/>
    <property type="molecule type" value="Genomic_DNA"/>
</dbReference>
<dbReference type="CDD" id="cd09272">
    <property type="entry name" value="RNase_HI_RT_Ty1"/>
    <property type="match status" value="1"/>
</dbReference>
<feature type="compositionally biased region" description="Basic and acidic residues" evidence="1">
    <location>
        <begin position="262"/>
        <end position="287"/>
    </location>
</feature>
<feature type="compositionally biased region" description="Basic residues" evidence="1">
    <location>
        <begin position="166"/>
        <end position="176"/>
    </location>
</feature>
<evidence type="ECO:0000313" key="2">
    <source>
        <dbReference type="EMBL" id="GEU38258.1"/>
    </source>
</evidence>
<feature type="region of interest" description="Disordered" evidence="1">
    <location>
        <begin position="467"/>
        <end position="489"/>
    </location>
</feature>
<comment type="caution">
    <text evidence="2">The sequence shown here is derived from an EMBL/GenBank/DDBJ whole genome shotgun (WGS) entry which is preliminary data.</text>
</comment>
<feature type="region of interest" description="Disordered" evidence="1">
    <location>
        <begin position="239"/>
        <end position="317"/>
    </location>
</feature>
<name>A0A6L2JMJ2_TANCI</name>
<gene>
    <name evidence="2" type="ORF">Tci_010236</name>
</gene>
<feature type="compositionally biased region" description="Polar residues" evidence="1">
    <location>
        <begin position="477"/>
        <end position="489"/>
    </location>
</feature>
<reference evidence="2" key="1">
    <citation type="journal article" date="2019" name="Sci. Rep.">
        <title>Draft genome of Tanacetum cinerariifolium, the natural source of mosquito coil.</title>
        <authorList>
            <person name="Yamashiro T."/>
            <person name="Shiraishi A."/>
            <person name="Satake H."/>
            <person name="Nakayama K."/>
        </authorList>
    </citation>
    <scope>NUCLEOTIDE SEQUENCE</scope>
</reference>
<organism evidence="2">
    <name type="scientific">Tanacetum cinerariifolium</name>
    <name type="common">Dalmatian daisy</name>
    <name type="synonym">Chrysanthemum cinerariifolium</name>
    <dbReference type="NCBI Taxonomy" id="118510"/>
    <lineage>
        <taxon>Eukaryota</taxon>
        <taxon>Viridiplantae</taxon>
        <taxon>Streptophyta</taxon>
        <taxon>Embryophyta</taxon>
        <taxon>Tracheophyta</taxon>
        <taxon>Spermatophyta</taxon>
        <taxon>Magnoliopsida</taxon>
        <taxon>eudicotyledons</taxon>
        <taxon>Gunneridae</taxon>
        <taxon>Pentapetalae</taxon>
        <taxon>asterids</taxon>
        <taxon>campanulids</taxon>
        <taxon>Asterales</taxon>
        <taxon>Asteraceae</taxon>
        <taxon>Asteroideae</taxon>
        <taxon>Anthemideae</taxon>
        <taxon>Anthemidinae</taxon>
        <taxon>Tanacetum</taxon>
    </lineage>
</organism>
<protein>
    <submittedName>
        <fullName evidence="2">Ribonuclease H-like domain-containing protein</fullName>
    </submittedName>
</protein>
<sequence length="489" mass="55539">MSTAKAEYVSLSACCAQVIWMRMQLLDYRYRYNKIPMYGDSKSAIAISCNSVQHSHTKHINIRYDFIKEHVERVETPDNPFVTPVNIEIIESFMHTVGYQGVVDKDDIPLVSVYSTGNVLFHGMRIPDAFLTNEIRATDDYKEYETVFVGVEVPMNQPQPVVSTQRTHRTTTKAHRTPTLTAKPKTTFIPPPSDDRERDEIPEATFLSLTLHKTALAAEEQENVAKVQEKLVEEEIENMVEDRGESHKENPKVVDDDDDVNVIEKKDDEKNDEDVKKIDDVAKDKNNDATGSMDTRNEQMQTPISTPNRSSRKDLSFDKTISKDLTAIVSPTTATTSNNSSKSKSKKGFTYNKTKILSESIAGMCKRLLDHYNNVVPELTFAKTNEMIKEEMPKLVDLAVQKDQENASTSVPELISKDFATHGPTMIEELFEPTFEESSSRDVIPSNLHQINQPFDHLRKWTKDHPLDNVISKPSRPVSTRRQLQTDAM</sequence>
<dbReference type="AlphaFoldDB" id="A0A6L2JMJ2"/>
<feature type="region of interest" description="Disordered" evidence="1">
    <location>
        <begin position="159"/>
        <end position="198"/>
    </location>
</feature>
<proteinExistence type="predicted"/>
<feature type="compositionally biased region" description="Polar residues" evidence="1">
    <location>
        <begin position="290"/>
        <end position="309"/>
    </location>
</feature>